<dbReference type="EMBL" id="RZTZ01000001">
    <property type="protein sequence ID" value="RVT67763.1"/>
    <property type="molecule type" value="Genomic_DNA"/>
</dbReference>
<dbReference type="Pfam" id="PF00903">
    <property type="entry name" value="Glyoxalase"/>
    <property type="match status" value="1"/>
</dbReference>
<organism evidence="3 4">
    <name type="scientific">Niallia taxi</name>
    <dbReference type="NCBI Taxonomy" id="2499688"/>
    <lineage>
        <taxon>Bacteria</taxon>
        <taxon>Bacillati</taxon>
        <taxon>Bacillota</taxon>
        <taxon>Bacilli</taxon>
        <taxon>Bacillales</taxon>
        <taxon>Bacillaceae</taxon>
        <taxon>Niallia</taxon>
    </lineage>
</organism>
<evidence type="ECO:0000313" key="3">
    <source>
        <dbReference type="EMBL" id="RVT67763.1"/>
    </source>
</evidence>
<dbReference type="GO" id="GO:0004493">
    <property type="term" value="F:methylmalonyl-CoA epimerase activity"/>
    <property type="evidence" value="ECO:0007669"/>
    <property type="project" value="TreeGrafter"/>
</dbReference>
<proteinExistence type="predicted"/>
<dbReference type="Proteomes" id="UP000288024">
    <property type="component" value="Unassembled WGS sequence"/>
</dbReference>
<dbReference type="InterPro" id="IPR037523">
    <property type="entry name" value="VOC_core"/>
</dbReference>
<protein>
    <submittedName>
        <fullName evidence="3">Glyoxalase</fullName>
    </submittedName>
</protein>
<dbReference type="SUPFAM" id="SSF54593">
    <property type="entry name" value="Glyoxalase/Bleomycin resistance protein/Dihydroxybiphenyl dioxygenase"/>
    <property type="match status" value="1"/>
</dbReference>
<dbReference type="GO" id="GO:0046491">
    <property type="term" value="P:L-methylmalonyl-CoA metabolic process"/>
    <property type="evidence" value="ECO:0007669"/>
    <property type="project" value="TreeGrafter"/>
</dbReference>
<evidence type="ECO:0000256" key="1">
    <source>
        <dbReference type="ARBA" id="ARBA00022723"/>
    </source>
</evidence>
<dbReference type="PROSITE" id="PS51819">
    <property type="entry name" value="VOC"/>
    <property type="match status" value="1"/>
</dbReference>
<sequence length="159" mass="18187">MAVITHIGLAVDNLDKAIDWYENTLGFKLIAGPYSFSQEKEDSENMTNDLLGKQIKKMRNAHLTGDNQVGVELFEFQDPKTSMKQRQIHEAGFFHICLVVDNVEEKAKEISRTGGTIRSDIWNTWPGKPYHLVYCEDPFGNIIELYSHSTELMYGNKET</sequence>
<gene>
    <name evidence="3" type="ORF">EM808_04625</name>
</gene>
<evidence type="ECO:0000313" key="4">
    <source>
        <dbReference type="Proteomes" id="UP000288024"/>
    </source>
</evidence>
<reference evidence="3 4" key="1">
    <citation type="submission" date="2019-01" db="EMBL/GenBank/DDBJ databases">
        <title>Bacillus sp. M5HDSG1-1, whole genome shotgun sequence.</title>
        <authorList>
            <person name="Tuo L."/>
        </authorList>
    </citation>
    <scope>NUCLEOTIDE SEQUENCE [LARGE SCALE GENOMIC DNA]</scope>
    <source>
        <strain evidence="3 4">M5HDSG1-1</strain>
    </source>
</reference>
<dbReference type="PANTHER" id="PTHR43048">
    <property type="entry name" value="METHYLMALONYL-COA EPIMERASE"/>
    <property type="match status" value="1"/>
</dbReference>
<dbReference type="InterPro" id="IPR029068">
    <property type="entry name" value="Glyas_Bleomycin-R_OHBP_Dase"/>
</dbReference>
<dbReference type="AlphaFoldDB" id="A0A3S3SNV5"/>
<feature type="domain" description="VOC" evidence="2">
    <location>
        <begin position="3"/>
        <end position="148"/>
    </location>
</feature>
<dbReference type="InterPro" id="IPR004360">
    <property type="entry name" value="Glyas_Fos-R_dOase_dom"/>
</dbReference>
<comment type="caution">
    <text evidence="3">The sequence shown here is derived from an EMBL/GenBank/DDBJ whole genome shotgun (WGS) entry which is preliminary data.</text>
</comment>
<dbReference type="GO" id="GO:0046872">
    <property type="term" value="F:metal ion binding"/>
    <property type="evidence" value="ECO:0007669"/>
    <property type="project" value="UniProtKB-KW"/>
</dbReference>
<accession>A0A3S3SNV5</accession>
<dbReference type="RefSeq" id="WP_127736511.1">
    <property type="nucleotide sequence ID" value="NZ_CAJCKN010000044.1"/>
</dbReference>
<name>A0A3S3SNV5_9BACI</name>
<keyword evidence="4" id="KW-1185">Reference proteome</keyword>
<keyword evidence="1" id="KW-0479">Metal-binding</keyword>
<evidence type="ECO:0000259" key="2">
    <source>
        <dbReference type="PROSITE" id="PS51819"/>
    </source>
</evidence>
<dbReference type="Gene3D" id="3.10.180.10">
    <property type="entry name" value="2,3-Dihydroxybiphenyl 1,2-Dioxygenase, domain 1"/>
    <property type="match status" value="1"/>
</dbReference>
<dbReference type="PANTHER" id="PTHR43048:SF6">
    <property type="entry name" value="BLR8189 PROTEIN"/>
    <property type="match status" value="1"/>
</dbReference>
<dbReference type="InterPro" id="IPR051785">
    <property type="entry name" value="MMCE/EMCE_epimerase"/>
</dbReference>